<keyword evidence="2" id="KW-1185">Reference proteome</keyword>
<sequence length="57" mass="6122">MLCSLHAVTMPQFPALVSARAEGKKRSIAGRPCGKNILCLWLLLPADCNSGLRDRAA</sequence>
<evidence type="ECO:0000313" key="1">
    <source>
        <dbReference type="EMBL" id="SFV71915.1"/>
    </source>
</evidence>
<accession>A0A1K1LB26</accession>
<protein>
    <submittedName>
        <fullName evidence="1">Uncharacterized protein</fullName>
    </submittedName>
</protein>
<organism evidence="1 2">
    <name type="scientific">Desulfovibrio piger</name>
    <dbReference type="NCBI Taxonomy" id="901"/>
    <lineage>
        <taxon>Bacteria</taxon>
        <taxon>Pseudomonadati</taxon>
        <taxon>Thermodesulfobacteriota</taxon>
        <taxon>Desulfovibrionia</taxon>
        <taxon>Desulfovibrionales</taxon>
        <taxon>Desulfovibrionaceae</taxon>
        <taxon>Desulfovibrio</taxon>
    </lineage>
</organism>
<dbReference type="Proteomes" id="UP000186323">
    <property type="component" value="Chromosome I"/>
</dbReference>
<dbReference type="EMBL" id="LT630450">
    <property type="protein sequence ID" value="SFV71915.1"/>
    <property type="molecule type" value="Genomic_DNA"/>
</dbReference>
<name>A0A1K1LB26_9BACT</name>
<reference evidence="2" key="1">
    <citation type="submission" date="2016-10" db="EMBL/GenBank/DDBJ databases">
        <authorList>
            <person name="Wegmann U."/>
        </authorList>
    </citation>
    <scope>NUCLEOTIDE SEQUENCE [LARGE SCALE GENOMIC DNA]</scope>
</reference>
<dbReference type="KEGG" id="dpg:DESPIGER_0009"/>
<proteinExistence type="predicted"/>
<dbReference type="AlphaFoldDB" id="A0A1K1LB26"/>
<gene>
    <name evidence="1" type="ORF">DESPIGER_0009</name>
</gene>
<evidence type="ECO:0000313" key="2">
    <source>
        <dbReference type="Proteomes" id="UP000186323"/>
    </source>
</evidence>